<dbReference type="EMBL" id="CP017634">
    <property type="protein sequence ID" value="ATW23631.1"/>
    <property type="molecule type" value="Genomic_DNA"/>
</dbReference>
<dbReference type="Proteomes" id="UP000323521">
    <property type="component" value="Chromosome"/>
</dbReference>
<dbReference type="KEGG" id="fwa:DCMF_01385"/>
<gene>
    <name evidence="1" type="ORF">DCMF_01385</name>
</gene>
<evidence type="ECO:0000313" key="2">
    <source>
        <dbReference type="Proteomes" id="UP000323521"/>
    </source>
</evidence>
<dbReference type="AlphaFoldDB" id="A0A3G1KME6"/>
<keyword evidence="2" id="KW-1185">Reference proteome</keyword>
<dbReference type="OrthoDB" id="1807877at2"/>
<protein>
    <recommendedName>
        <fullName evidence="3">DUF3231 family protein</fullName>
    </recommendedName>
</protein>
<sequence>MVDIMDKLQKIGEIGKSPREKQRLINVNEVFYVWDILVTKLDIMETIGIMENFIEDIDLKFITGQLVKVLRSGIDEMEKLMKNYNIPFPIQPPAGSNLAVNWEGYSDRYIYISIFEGIQSFFPILSSGFMNSTSPKVRKAFKEHLLLTMELQELIVEYGKLKGFLNEPPVYRP</sequence>
<dbReference type="Gene3D" id="1.20.1260.10">
    <property type="match status" value="1"/>
</dbReference>
<name>A0A3G1KME6_FORW1</name>
<evidence type="ECO:0008006" key="3">
    <source>
        <dbReference type="Google" id="ProtNLM"/>
    </source>
</evidence>
<evidence type="ECO:0000313" key="1">
    <source>
        <dbReference type="EMBL" id="ATW23631.1"/>
    </source>
</evidence>
<organism evidence="1 2">
    <name type="scientific">Formimonas warabiya</name>
    <dbReference type="NCBI Taxonomy" id="1761012"/>
    <lineage>
        <taxon>Bacteria</taxon>
        <taxon>Bacillati</taxon>
        <taxon>Bacillota</taxon>
        <taxon>Clostridia</taxon>
        <taxon>Eubacteriales</taxon>
        <taxon>Peptococcaceae</taxon>
        <taxon>Candidatus Formimonas</taxon>
    </lineage>
</organism>
<dbReference type="RefSeq" id="WP_148132780.1">
    <property type="nucleotide sequence ID" value="NZ_CP017634.1"/>
</dbReference>
<dbReference type="InterPro" id="IPR012347">
    <property type="entry name" value="Ferritin-like"/>
</dbReference>
<reference evidence="1 2" key="1">
    <citation type="submission" date="2016-10" db="EMBL/GenBank/DDBJ databases">
        <title>Complete Genome Sequence of Peptococcaceae strain DCMF.</title>
        <authorList>
            <person name="Edwards R.J."/>
            <person name="Holland S.I."/>
            <person name="Deshpande N.P."/>
            <person name="Wong Y.K."/>
            <person name="Ertan H."/>
            <person name="Manefield M."/>
            <person name="Russell T.L."/>
            <person name="Lee M.J."/>
        </authorList>
    </citation>
    <scope>NUCLEOTIDE SEQUENCE [LARGE SCALE GENOMIC DNA]</scope>
    <source>
        <strain evidence="1 2">DCMF</strain>
    </source>
</reference>
<accession>A0A3G1KME6</accession>
<proteinExistence type="predicted"/>